<keyword evidence="1" id="KW-0614">Plasmid</keyword>
<dbReference type="InterPro" id="IPR046556">
    <property type="entry name" value="DUF6710"/>
</dbReference>
<reference evidence="1" key="1">
    <citation type="submission" date="2010-06" db="EMBL/GenBank/DDBJ databases">
        <authorList>
            <person name="Muzny D."/>
            <person name="Qin X."/>
            <person name="Buhay C."/>
            <person name="Dugan-Rocha S."/>
            <person name="Ding Y."/>
            <person name="Chen G."/>
            <person name="Hawes A."/>
            <person name="Holder M."/>
            <person name="Jhangiani S."/>
            <person name="Johnson A."/>
            <person name="Khan Z."/>
            <person name="Li Z."/>
            <person name="Liu W."/>
            <person name="Liu X."/>
            <person name="Perez L."/>
            <person name="Shen H."/>
            <person name="Wang Q."/>
            <person name="Watt J."/>
            <person name="Xi L."/>
            <person name="Xin Y."/>
            <person name="Zhou J."/>
            <person name="Deng J."/>
            <person name="Jiang H."/>
            <person name="Liu Y."/>
            <person name="Qu J."/>
            <person name="Song X.-Z."/>
            <person name="Zhang L."/>
            <person name="Villasana D."/>
            <person name="Johnson A."/>
            <person name="Liu J."/>
            <person name="Liyanage D."/>
            <person name="Lorensuhewa L."/>
            <person name="Robinson T."/>
            <person name="Song A."/>
            <person name="Song B.-B."/>
            <person name="Dinh H."/>
            <person name="Thornton R."/>
            <person name="Coyle M."/>
            <person name="Francisco L."/>
            <person name="Jackson L."/>
            <person name="Javaid M."/>
            <person name="Korchina V."/>
            <person name="Kovar C."/>
            <person name="Mata R."/>
            <person name="Mathew T."/>
            <person name="Ngo R."/>
            <person name="Nguyen L."/>
            <person name="Nguyen N."/>
            <person name="Okwuonu G."/>
            <person name="Ongeri F."/>
            <person name="Pham C."/>
            <person name="Simmons D."/>
            <person name="Wilczek-Boney K."/>
            <person name="Hale W."/>
            <person name="Jakkamsetti A."/>
            <person name="Pham P."/>
            <person name="Ruth R."/>
            <person name="San Lucas F."/>
            <person name="Warren J."/>
            <person name="Zhang J."/>
            <person name="Zhao Z."/>
            <person name="Zhou C."/>
            <person name="Zhu D."/>
            <person name="Lee S."/>
            <person name="Bess C."/>
            <person name="Blankenburg K."/>
            <person name="Forbes L."/>
            <person name="Fu Q."/>
            <person name="Gubbala S."/>
            <person name="Hirani K."/>
            <person name="Jayaseelan J.C."/>
            <person name="Lara F."/>
            <person name="Munidasa M."/>
            <person name="Palculict T."/>
            <person name="Patil S."/>
            <person name="Pu L.-L."/>
            <person name="Saada N."/>
            <person name="Tang L."/>
            <person name="Weissenberger G."/>
            <person name="Zhu Y."/>
            <person name="Hemphill L."/>
            <person name="Shang Y."/>
            <person name="Youmans B."/>
            <person name="Ayvaz T."/>
            <person name="Ross M."/>
            <person name="Santibanez J."/>
            <person name="Aqrawi P."/>
            <person name="Gross S."/>
            <person name="Joshi V."/>
            <person name="Fowler G."/>
            <person name="Nazareth L."/>
            <person name="Reid J."/>
            <person name="Worley K."/>
            <person name="Petrosino J."/>
            <person name="Highlander S."/>
            <person name="Gibbs R."/>
        </authorList>
    </citation>
    <scope>NUCLEOTIDE SEQUENCE [LARGE SCALE GENOMIC DNA]</scope>
    <source>
        <strain evidence="1">DSM 20601</strain>
        <plasmid evidence="1">unnamed</plasmid>
    </source>
</reference>
<dbReference type="HOGENOM" id="CLU_1063542_0_0_9"/>
<geneLocation type="plasmid" evidence="1">
    <name>unnamed</name>
</geneLocation>
<accession>D7V1D8</accession>
<dbReference type="Proteomes" id="UP000010119">
    <property type="component" value="Unassembled WGS sequence"/>
</dbReference>
<protein>
    <submittedName>
        <fullName evidence="1">Uncharacterized protein</fullName>
    </submittedName>
</protein>
<dbReference type="RefSeq" id="WP_003759266.1">
    <property type="nucleotide sequence ID" value="NZ_GL538355.1"/>
</dbReference>
<sequence length="243" mass="28354">MEIKKRVKSIFTNKKSSNYDLLEGVQEHVKKIMTQDRIRNDVLHPAFIYLRAITNMINFQQHQKAIVGYDSPDYDDICKGLTAGIDQYSEEIRIINLQKEDYFKFKLRNSPIITPIWNFNRISTNIACIGENYMRMDGKPNSFMENESNHRIMYLYPLGIAVMMNGNHSVYSGLLKGEGEVTITQMIDLTPLVLNCSFHHKKGVYSNGYTPVYFELGMLFELGKIFQQNKQIFPFHVKKYIKQ</sequence>
<organism evidence="1 2">
    <name type="scientific">Listeria grayi DSM 20601</name>
    <dbReference type="NCBI Taxonomy" id="525367"/>
    <lineage>
        <taxon>Bacteria</taxon>
        <taxon>Bacillati</taxon>
        <taxon>Bacillota</taxon>
        <taxon>Bacilli</taxon>
        <taxon>Bacillales</taxon>
        <taxon>Listeriaceae</taxon>
        <taxon>Listeria</taxon>
    </lineage>
</organism>
<dbReference type="eggNOG" id="ENOG5032VZB">
    <property type="taxonomic scope" value="Bacteria"/>
</dbReference>
<dbReference type="AlphaFoldDB" id="D7V1D8"/>
<keyword evidence="2" id="KW-1185">Reference proteome</keyword>
<proteinExistence type="predicted"/>
<name>D7V1D8_LISGR</name>
<dbReference type="Pfam" id="PF20457">
    <property type="entry name" value="DUF6710"/>
    <property type="match status" value="1"/>
</dbReference>
<gene>
    <name evidence="1" type="ORF">HMPREF0556_plasmid12563</name>
</gene>
<comment type="caution">
    <text evidence="1">The sequence shown here is derived from an EMBL/GenBank/DDBJ whole genome shotgun (WGS) entry which is preliminary data.</text>
</comment>
<dbReference type="EMBL" id="ACCR02000006">
    <property type="protein sequence ID" value="EFI82760.1"/>
    <property type="molecule type" value="Genomic_DNA"/>
</dbReference>
<evidence type="ECO:0000313" key="1">
    <source>
        <dbReference type="EMBL" id="EFI82760.1"/>
    </source>
</evidence>
<evidence type="ECO:0000313" key="2">
    <source>
        <dbReference type="Proteomes" id="UP000010119"/>
    </source>
</evidence>